<dbReference type="RefSeq" id="WP_134768870.1">
    <property type="nucleotide sequence ID" value="NZ_SCFR01000027.1"/>
</dbReference>
<dbReference type="EMBL" id="SCFR01000027">
    <property type="protein sequence ID" value="TFF64925.1"/>
    <property type="molecule type" value="Genomic_DNA"/>
</dbReference>
<dbReference type="SUPFAM" id="SSF69593">
    <property type="entry name" value="Glycerol-3-phosphate (1)-acyltransferase"/>
    <property type="match status" value="1"/>
</dbReference>
<dbReference type="Pfam" id="PF01553">
    <property type="entry name" value="Acyltransferase"/>
    <property type="match status" value="1"/>
</dbReference>
<evidence type="ECO:0000256" key="1">
    <source>
        <dbReference type="ARBA" id="ARBA00022679"/>
    </source>
</evidence>
<dbReference type="GO" id="GO:0003841">
    <property type="term" value="F:1-acylglycerol-3-phosphate O-acyltransferase activity"/>
    <property type="evidence" value="ECO:0007669"/>
    <property type="project" value="TreeGrafter"/>
</dbReference>
<evidence type="ECO:0000259" key="3">
    <source>
        <dbReference type="SMART" id="SM00563"/>
    </source>
</evidence>
<organism evidence="4 5">
    <name type="scientific">Helcococcus ovis</name>
    <dbReference type="NCBI Taxonomy" id="72026"/>
    <lineage>
        <taxon>Bacteria</taxon>
        <taxon>Bacillati</taxon>
        <taxon>Bacillota</taxon>
        <taxon>Tissierellia</taxon>
        <taxon>Tissierellales</taxon>
        <taxon>Peptoniphilaceae</taxon>
        <taxon>Helcococcus</taxon>
    </lineage>
</organism>
<gene>
    <name evidence="4" type="ORF">EQF91_06970</name>
</gene>
<feature type="domain" description="Phospholipid/glycerol acyltransferase" evidence="3">
    <location>
        <begin position="34"/>
        <end position="149"/>
    </location>
</feature>
<name>A0A4R9C138_9FIRM</name>
<keyword evidence="5" id="KW-1185">Reference proteome</keyword>
<dbReference type="PANTHER" id="PTHR10434:SF11">
    <property type="entry name" value="1-ACYL-SN-GLYCEROL-3-PHOSPHATE ACYLTRANSFERASE"/>
    <property type="match status" value="1"/>
</dbReference>
<evidence type="ECO:0000256" key="2">
    <source>
        <dbReference type="ARBA" id="ARBA00023315"/>
    </source>
</evidence>
<dbReference type="InterPro" id="IPR002123">
    <property type="entry name" value="Plipid/glycerol_acylTrfase"/>
</dbReference>
<dbReference type="PANTHER" id="PTHR10434">
    <property type="entry name" value="1-ACYL-SN-GLYCEROL-3-PHOSPHATE ACYLTRANSFERASE"/>
    <property type="match status" value="1"/>
</dbReference>
<dbReference type="AlphaFoldDB" id="A0A4R9C138"/>
<keyword evidence="2 4" id="KW-0012">Acyltransferase</keyword>
<sequence>MLYKILRFIARPILKILTLYKIINKPKVIPDGNIIICSNHKSLLDPFLLILAFDRNIKFIAKKELFKFKPLGWFLRQVGAFPVDRKNNDIDAVKKSIEILKNNDVLGIFPEGTRIKSDKDVKRENFNNGIAMIALRSDSNIIPIEIKGKIGLFSKPKIIFKELIHIDDYKSLPKKDIYRVIVDKEYNNIYN</sequence>
<dbReference type="Proteomes" id="UP000297454">
    <property type="component" value="Unassembled WGS sequence"/>
</dbReference>
<evidence type="ECO:0000313" key="5">
    <source>
        <dbReference type="Proteomes" id="UP000297454"/>
    </source>
</evidence>
<evidence type="ECO:0000313" key="4">
    <source>
        <dbReference type="EMBL" id="TFF64925.1"/>
    </source>
</evidence>
<protein>
    <submittedName>
        <fullName evidence="4">1-acyl-sn-glycerol-3-phosphate acyltransferase</fullName>
    </submittedName>
</protein>
<dbReference type="SMART" id="SM00563">
    <property type="entry name" value="PlsC"/>
    <property type="match status" value="1"/>
</dbReference>
<comment type="caution">
    <text evidence="4">The sequence shown here is derived from an EMBL/GenBank/DDBJ whole genome shotgun (WGS) entry which is preliminary data.</text>
</comment>
<dbReference type="CDD" id="cd07989">
    <property type="entry name" value="LPLAT_AGPAT-like"/>
    <property type="match status" value="1"/>
</dbReference>
<accession>A0A4R9C138</accession>
<reference evidence="4 5" key="1">
    <citation type="submission" date="2019-01" db="EMBL/GenBank/DDBJ databases">
        <title>Draft Genome Sequences of Helcococcus ovis Strains Isolated from the Uterus and Vagina of Dairy Cows with Metritis.</title>
        <authorList>
            <person name="Cunha F."/>
            <person name="Jeon S.J."/>
            <person name="Kutzer P."/>
            <person name="Galvao K.N."/>
        </authorList>
    </citation>
    <scope>NUCLEOTIDE SEQUENCE [LARGE SCALE GENOMIC DNA]</scope>
    <source>
        <strain evidence="4 5">KG-37</strain>
    </source>
</reference>
<proteinExistence type="predicted"/>
<dbReference type="GO" id="GO:0006654">
    <property type="term" value="P:phosphatidic acid biosynthetic process"/>
    <property type="evidence" value="ECO:0007669"/>
    <property type="project" value="TreeGrafter"/>
</dbReference>
<keyword evidence="1 4" id="KW-0808">Transferase</keyword>